<dbReference type="InterPro" id="IPR005000">
    <property type="entry name" value="Aldolase/citrate-lyase_domain"/>
</dbReference>
<dbReference type="GO" id="GO:0046872">
    <property type="term" value="F:metal ion binding"/>
    <property type="evidence" value="ECO:0007669"/>
    <property type="project" value="UniProtKB-KW"/>
</dbReference>
<dbReference type="AlphaFoldDB" id="A0A1V6C4X2"/>
<evidence type="ECO:0000256" key="1">
    <source>
        <dbReference type="ARBA" id="ARBA00005568"/>
    </source>
</evidence>
<gene>
    <name evidence="5" type="primary">garL</name>
    <name evidence="5" type="ORF">BWX89_01517</name>
</gene>
<dbReference type="Pfam" id="PF03328">
    <property type="entry name" value="HpcH_HpaI"/>
    <property type="match status" value="1"/>
</dbReference>
<protein>
    <submittedName>
        <fullName evidence="5">5-keto-4-deoxy-D-glucarate aldolase</fullName>
        <ecNumber evidence="5">4.1.2.20</ecNumber>
    </submittedName>
</protein>
<evidence type="ECO:0000259" key="4">
    <source>
        <dbReference type="Pfam" id="PF03328"/>
    </source>
</evidence>
<proteinExistence type="inferred from homology"/>
<dbReference type="PANTHER" id="PTHR30502:SF0">
    <property type="entry name" value="PHOSPHOENOLPYRUVATE CARBOXYLASE FAMILY PROTEIN"/>
    <property type="match status" value="1"/>
</dbReference>
<accession>A0A1V6C4X2</accession>
<sequence length="256" mass="28178">MMPENIVKKKLKYGKTVVGSFVITAHPAISEVMARAGFDWLVFDMEHGVIGIESIEVMTQAISGTDTTPIVRVPWNDFVVIKQVLDTGVMGLIIPMVNNAEQAEMAVRATRYPPEGIRGIGPHRASGFGKWLDEYFEKSNENILVIVQIEHIDAVRNLESIISVKGIDAVFIGTNDLSASMGLIKDMKHPSIEENVQYILKTCKNASVPVGIIASQPEDIKKRINQGFQFIAVGHEISLLTSCCKNIISQIKTDGE</sequence>
<reference evidence="5" key="1">
    <citation type="submission" date="2017-02" db="EMBL/GenBank/DDBJ databases">
        <title>Delving into the versatile metabolic prowess of the omnipresent phylum Bacteroidetes.</title>
        <authorList>
            <person name="Nobu M.K."/>
            <person name="Mei R."/>
            <person name="Narihiro T."/>
            <person name="Kuroda K."/>
            <person name="Liu W.-T."/>
        </authorList>
    </citation>
    <scope>NUCLEOTIDE SEQUENCE</scope>
    <source>
        <strain evidence="5">ADurb.Bin131</strain>
    </source>
</reference>
<feature type="domain" description="HpcH/HpaI aldolase/citrate lyase" evidence="4">
    <location>
        <begin position="19"/>
        <end position="240"/>
    </location>
</feature>
<dbReference type="PANTHER" id="PTHR30502">
    <property type="entry name" value="2-KETO-3-DEOXY-L-RHAMNONATE ALDOLASE"/>
    <property type="match status" value="1"/>
</dbReference>
<evidence type="ECO:0000313" key="5">
    <source>
        <dbReference type="EMBL" id="OQB71957.1"/>
    </source>
</evidence>
<comment type="caution">
    <text evidence="5">The sequence shown here is derived from an EMBL/GenBank/DDBJ whole genome shotgun (WGS) entry which is preliminary data.</text>
</comment>
<dbReference type="InterPro" id="IPR050251">
    <property type="entry name" value="HpcH-HpaI_aldolase"/>
</dbReference>
<keyword evidence="3 5" id="KW-0456">Lyase</keyword>
<name>A0A1V6C4X2_UNCT6</name>
<organism evidence="5">
    <name type="scientific">candidate division TA06 bacterium ADurb.Bin131</name>
    <dbReference type="NCBI Taxonomy" id="1852827"/>
    <lineage>
        <taxon>Bacteria</taxon>
        <taxon>Bacteria division TA06</taxon>
    </lineage>
</organism>
<dbReference type="EC" id="4.1.2.20" evidence="5"/>
<dbReference type="Proteomes" id="UP000485562">
    <property type="component" value="Unassembled WGS sequence"/>
</dbReference>
<keyword evidence="2" id="KW-0479">Metal-binding</keyword>
<dbReference type="GO" id="GO:0005737">
    <property type="term" value="C:cytoplasm"/>
    <property type="evidence" value="ECO:0007669"/>
    <property type="project" value="TreeGrafter"/>
</dbReference>
<evidence type="ECO:0000256" key="3">
    <source>
        <dbReference type="ARBA" id="ARBA00023239"/>
    </source>
</evidence>
<evidence type="ECO:0000256" key="2">
    <source>
        <dbReference type="ARBA" id="ARBA00022723"/>
    </source>
</evidence>
<dbReference type="EMBL" id="MWDQ01000146">
    <property type="protein sequence ID" value="OQB71957.1"/>
    <property type="molecule type" value="Genomic_DNA"/>
</dbReference>
<comment type="similarity">
    <text evidence="1">Belongs to the HpcH/HpaI aldolase family.</text>
</comment>
<dbReference type="SUPFAM" id="SSF51621">
    <property type="entry name" value="Phosphoenolpyruvate/pyruvate domain"/>
    <property type="match status" value="1"/>
</dbReference>
<dbReference type="InterPro" id="IPR015813">
    <property type="entry name" value="Pyrv/PenolPyrv_kinase-like_dom"/>
</dbReference>
<dbReference type="Gene3D" id="3.20.20.60">
    <property type="entry name" value="Phosphoenolpyruvate-binding domains"/>
    <property type="match status" value="1"/>
</dbReference>
<dbReference type="InterPro" id="IPR040442">
    <property type="entry name" value="Pyrv_kinase-like_dom_sf"/>
</dbReference>
<dbReference type="GO" id="GO:0008672">
    <property type="term" value="F:2-dehydro-3-deoxyglucarate aldolase activity"/>
    <property type="evidence" value="ECO:0007669"/>
    <property type="project" value="UniProtKB-EC"/>
</dbReference>